<protein>
    <recommendedName>
        <fullName evidence="3">F-box domain-containing protein</fullName>
    </recommendedName>
</protein>
<reference evidence="1 2" key="1">
    <citation type="submission" date="2016-05" db="EMBL/GenBank/DDBJ databases">
        <title>Comparative analysis of secretome profiles of manganese(II)-oxidizing ascomycete fungi.</title>
        <authorList>
            <consortium name="DOE Joint Genome Institute"/>
            <person name="Zeiner C.A."/>
            <person name="Purvine S.O."/>
            <person name="Zink E.M."/>
            <person name="Wu S."/>
            <person name="Pasa-Tolic L."/>
            <person name="Chaput D.L."/>
            <person name="Haridas S."/>
            <person name="Grigoriev I.V."/>
            <person name="Santelli C.M."/>
            <person name="Hansel C.M."/>
        </authorList>
    </citation>
    <scope>NUCLEOTIDE SEQUENCE [LARGE SCALE GENOMIC DNA]</scope>
    <source>
        <strain evidence="1 2">SRC1lrK2f</strain>
    </source>
</reference>
<gene>
    <name evidence="1" type="ORF">CC77DRAFT_308598</name>
</gene>
<dbReference type="EMBL" id="KV441470">
    <property type="protein sequence ID" value="OAG25255.1"/>
    <property type="molecule type" value="Genomic_DNA"/>
</dbReference>
<dbReference type="RefSeq" id="XP_018390676.1">
    <property type="nucleotide sequence ID" value="XM_018531186.1"/>
</dbReference>
<evidence type="ECO:0000313" key="1">
    <source>
        <dbReference type="EMBL" id="OAG25255.1"/>
    </source>
</evidence>
<evidence type="ECO:0008006" key="3">
    <source>
        <dbReference type="Google" id="ProtNLM"/>
    </source>
</evidence>
<dbReference type="Proteomes" id="UP000077248">
    <property type="component" value="Unassembled WGS sequence"/>
</dbReference>
<name>A0A177DZU5_ALTAL</name>
<dbReference type="VEuPathDB" id="FungiDB:CC77DRAFT_308598"/>
<evidence type="ECO:0000313" key="2">
    <source>
        <dbReference type="Proteomes" id="UP000077248"/>
    </source>
</evidence>
<dbReference type="GeneID" id="29116780"/>
<accession>A0A177DZU5</accession>
<keyword evidence="2" id="KW-1185">Reference proteome</keyword>
<proteinExistence type="predicted"/>
<sequence length="287" mass="33609">MDISIRVEPDASSGLKSNHEIGFLDLPGELRDIIYLFVSACLKDDPCSSSKTRVKLKHIKDYHKNVEWHRLQRQDLGLAQTCRQVRSEYLPIYAAHTNLYLCMRNFALAVEDLNITKRGIVMPVGDVVIGVQNWDGEDAWRTNRSCVDIAPLLTLQLRQPELLFRFDDAECMRERLRRNEQLDTSTYFATLFSLHTNPLWRSFFTMAVREVFVYPDLDWICARHVKVHIEIEKEFGEIWMRSHTARRNRRRGKMDGWLAAVGLEGLMGWNGLRVYWARGWFEELFGN</sequence>
<dbReference type="KEGG" id="aalt:CC77DRAFT_308598"/>
<dbReference type="AlphaFoldDB" id="A0A177DZU5"/>
<organism evidence="1 2">
    <name type="scientific">Alternaria alternata</name>
    <name type="common">Alternaria rot fungus</name>
    <name type="synonym">Torula alternata</name>
    <dbReference type="NCBI Taxonomy" id="5599"/>
    <lineage>
        <taxon>Eukaryota</taxon>
        <taxon>Fungi</taxon>
        <taxon>Dikarya</taxon>
        <taxon>Ascomycota</taxon>
        <taxon>Pezizomycotina</taxon>
        <taxon>Dothideomycetes</taxon>
        <taxon>Pleosporomycetidae</taxon>
        <taxon>Pleosporales</taxon>
        <taxon>Pleosporineae</taxon>
        <taxon>Pleosporaceae</taxon>
        <taxon>Alternaria</taxon>
        <taxon>Alternaria sect. Alternaria</taxon>
        <taxon>Alternaria alternata complex</taxon>
    </lineage>
</organism>